<dbReference type="SUPFAM" id="SSF140453">
    <property type="entry name" value="EsxAB dimer-like"/>
    <property type="match status" value="1"/>
</dbReference>
<dbReference type="InterPro" id="IPR010310">
    <property type="entry name" value="T7SS_ESAT-6-like"/>
</dbReference>
<dbReference type="Proteomes" id="UP000602395">
    <property type="component" value="Unassembled WGS sequence"/>
</dbReference>
<sequence>MTSEDSYRIDLNEVEKFTEDLGKFVKNVEDRIRALDKRIDDLHVSWTGKGAKAHREAHEQWREGASEIREAIAAIRTATAHSHTAFHGVQELHRRMWP</sequence>
<evidence type="ECO:0000313" key="1">
    <source>
        <dbReference type="EMBL" id="MBD1320643.1"/>
    </source>
</evidence>
<dbReference type="RefSeq" id="WP_164310254.1">
    <property type="nucleotide sequence ID" value="NZ_BAABAD010000004.1"/>
</dbReference>
<dbReference type="InterPro" id="IPR036689">
    <property type="entry name" value="ESAT-6-like_sf"/>
</dbReference>
<proteinExistence type="predicted"/>
<dbReference type="Gene3D" id="1.10.287.1060">
    <property type="entry name" value="ESAT-6-like"/>
    <property type="match status" value="1"/>
</dbReference>
<dbReference type="EMBL" id="JACWMS010000002">
    <property type="protein sequence ID" value="MBD1320643.1"/>
    <property type="molecule type" value="Genomic_DNA"/>
</dbReference>
<name>A0ABR7WD01_9ACTN</name>
<keyword evidence="2" id="KW-1185">Reference proteome</keyword>
<gene>
    <name evidence="1" type="ORF">IDF66_13740</name>
</gene>
<protein>
    <submittedName>
        <fullName evidence="1">WXG100 family type VII secretion target</fullName>
    </submittedName>
</protein>
<comment type="caution">
    <text evidence="1">The sequence shown here is derived from an EMBL/GenBank/DDBJ whole genome shotgun (WGS) entry which is preliminary data.</text>
</comment>
<evidence type="ECO:0000313" key="2">
    <source>
        <dbReference type="Proteomes" id="UP000602395"/>
    </source>
</evidence>
<organism evidence="1 2">
    <name type="scientific">Gordonia hankookensis</name>
    <dbReference type="NCBI Taxonomy" id="589403"/>
    <lineage>
        <taxon>Bacteria</taxon>
        <taxon>Bacillati</taxon>
        <taxon>Actinomycetota</taxon>
        <taxon>Actinomycetes</taxon>
        <taxon>Mycobacteriales</taxon>
        <taxon>Gordoniaceae</taxon>
        <taxon>Gordonia</taxon>
    </lineage>
</organism>
<accession>A0ABR7WD01</accession>
<dbReference type="Pfam" id="PF06013">
    <property type="entry name" value="WXG100"/>
    <property type="match status" value="1"/>
</dbReference>
<reference evidence="1 2" key="1">
    <citation type="submission" date="2020-09" db="EMBL/GenBank/DDBJ databases">
        <title>Novel species in genus Gordonia.</title>
        <authorList>
            <person name="Zhang G."/>
        </authorList>
    </citation>
    <scope>NUCLEOTIDE SEQUENCE [LARGE SCALE GENOMIC DNA]</scope>
    <source>
        <strain evidence="1 2">ON-33</strain>
    </source>
</reference>